<evidence type="ECO:0000313" key="2">
    <source>
        <dbReference type="EMBL" id="KFO27289.1"/>
    </source>
</evidence>
<organism evidence="2 3">
    <name type="scientific">Fukomys damarensis</name>
    <name type="common">Damaraland mole rat</name>
    <name type="synonym">Cryptomys damarensis</name>
    <dbReference type="NCBI Taxonomy" id="885580"/>
    <lineage>
        <taxon>Eukaryota</taxon>
        <taxon>Metazoa</taxon>
        <taxon>Chordata</taxon>
        <taxon>Craniata</taxon>
        <taxon>Vertebrata</taxon>
        <taxon>Euteleostomi</taxon>
        <taxon>Mammalia</taxon>
        <taxon>Eutheria</taxon>
        <taxon>Euarchontoglires</taxon>
        <taxon>Glires</taxon>
        <taxon>Rodentia</taxon>
        <taxon>Hystricomorpha</taxon>
        <taxon>Bathyergidae</taxon>
        <taxon>Fukomys</taxon>
    </lineage>
</organism>
<evidence type="ECO:0000313" key="3">
    <source>
        <dbReference type="Proteomes" id="UP000028990"/>
    </source>
</evidence>
<protein>
    <submittedName>
        <fullName evidence="2">Uncharacterized protein</fullName>
    </submittedName>
</protein>
<sequence length="73" mass="8006">MTYNRRKRPRSAGNGKVASPGECLHSSGSRYFVAEELASPGTWMTPVCGGTEQVMLGAPSDEFKRRERMNLSA</sequence>
<dbReference type="AlphaFoldDB" id="A0A091D5B7"/>
<reference evidence="2 3" key="1">
    <citation type="submission" date="2013-11" db="EMBL/GenBank/DDBJ databases">
        <title>The Damaraland mole rat (Fukomys damarensis) genome and evolution of African mole rats.</title>
        <authorList>
            <person name="Gladyshev V.N."/>
            <person name="Fang X."/>
        </authorList>
    </citation>
    <scope>NUCLEOTIDE SEQUENCE [LARGE SCALE GENOMIC DNA]</scope>
    <source>
        <tissue evidence="2">Liver</tissue>
    </source>
</reference>
<evidence type="ECO:0000256" key="1">
    <source>
        <dbReference type="SAM" id="MobiDB-lite"/>
    </source>
</evidence>
<dbReference type="Proteomes" id="UP000028990">
    <property type="component" value="Unassembled WGS sequence"/>
</dbReference>
<dbReference type="EMBL" id="KN122953">
    <property type="protein sequence ID" value="KFO27289.1"/>
    <property type="molecule type" value="Genomic_DNA"/>
</dbReference>
<accession>A0A091D5B7</accession>
<gene>
    <name evidence="2" type="ORF">H920_11322</name>
</gene>
<proteinExistence type="predicted"/>
<feature type="compositionally biased region" description="Basic residues" evidence="1">
    <location>
        <begin position="1"/>
        <end position="10"/>
    </location>
</feature>
<feature type="region of interest" description="Disordered" evidence="1">
    <location>
        <begin position="1"/>
        <end position="21"/>
    </location>
</feature>
<name>A0A091D5B7_FUKDA</name>
<keyword evidence="3" id="KW-1185">Reference proteome</keyword>